<feature type="domain" description="FAD/NAD(P)-binding" evidence="4">
    <location>
        <begin position="1"/>
        <end position="290"/>
    </location>
</feature>
<dbReference type="Proteomes" id="UP000003100">
    <property type="component" value="Unassembled WGS sequence"/>
</dbReference>
<protein>
    <submittedName>
        <fullName evidence="6">Uncharacterized protein</fullName>
    </submittedName>
</protein>
<dbReference type="AlphaFoldDB" id="C0CNH5"/>
<dbReference type="PRINTS" id="PR00411">
    <property type="entry name" value="PNDRDTASEI"/>
</dbReference>
<dbReference type="PANTHER" id="PTHR43429">
    <property type="entry name" value="PYRIDINE NUCLEOTIDE-DISULFIDE OXIDOREDUCTASE DOMAIN-CONTAINING"/>
    <property type="match status" value="1"/>
</dbReference>
<dbReference type="RefSeq" id="WP_005949739.1">
    <property type="nucleotide sequence ID" value="NZ_CP136423.1"/>
</dbReference>
<proteinExistence type="predicted"/>
<dbReference type="PANTHER" id="PTHR43429:SF3">
    <property type="entry name" value="NITRITE REDUCTASE [NAD(P)H]"/>
    <property type="match status" value="1"/>
</dbReference>
<evidence type="ECO:0000313" key="6">
    <source>
        <dbReference type="EMBL" id="EEG48697.1"/>
    </source>
</evidence>
<name>C0CNH5_BLAHS</name>
<dbReference type="eggNOG" id="COG1251">
    <property type="taxonomic scope" value="Bacteria"/>
</dbReference>
<keyword evidence="7" id="KW-1185">Reference proteome</keyword>
<accession>C0CNH5</accession>
<dbReference type="InterPro" id="IPR041575">
    <property type="entry name" value="Rubredoxin_C"/>
</dbReference>
<reference evidence="6 7" key="2">
    <citation type="submission" date="2009-02" db="EMBL/GenBank/DDBJ databases">
        <title>Draft genome sequence of Blautia hydrogenotrophica DSM 10507 (Ruminococcus hydrogenotrophicus DSM 10507).</title>
        <authorList>
            <person name="Sudarsanam P."/>
            <person name="Ley R."/>
            <person name="Guruge J."/>
            <person name="Turnbaugh P.J."/>
            <person name="Mahowald M."/>
            <person name="Liep D."/>
            <person name="Gordon J."/>
        </authorList>
    </citation>
    <scope>NUCLEOTIDE SEQUENCE [LARGE SCALE GENOMIC DNA]</scope>
    <source>
        <strain evidence="7">DSM 10507 / JCM 14656 / S5a33</strain>
    </source>
</reference>
<evidence type="ECO:0000313" key="7">
    <source>
        <dbReference type="Proteomes" id="UP000003100"/>
    </source>
</evidence>
<keyword evidence="3" id="KW-0274">FAD</keyword>
<dbReference type="InterPro" id="IPR050260">
    <property type="entry name" value="FAD-bd_OxRdtase"/>
</dbReference>
<organism evidence="6 7">
    <name type="scientific">Blautia hydrogenotrophica (strain DSM 10507 / JCM 14656 / S5a33)</name>
    <name type="common">Ruminococcus hydrogenotrophicus</name>
    <dbReference type="NCBI Taxonomy" id="476272"/>
    <lineage>
        <taxon>Bacteria</taxon>
        <taxon>Bacillati</taxon>
        <taxon>Bacillota</taxon>
        <taxon>Clostridia</taxon>
        <taxon>Lachnospirales</taxon>
        <taxon>Lachnospiraceae</taxon>
        <taxon>Blautia</taxon>
    </lineage>
</organism>
<dbReference type="InterPro" id="IPR016156">
    <property type="entry name" value="FAD/NAD-linked_Rdtase_dimer_sf"/>
</dbReference>
<dbReference type="Pfam" id="PF18267">
    <property type="entry name" value="Rubredoxin_C"/>
    <property type="match status" value="1"/>
</dbReference>
<dbReference type="SUPFAM" id="SSF51905">
    <property type="entry name" value="FAD/NAD(P)-binding domain"/>
    <property type="match status" value="1"/>
</dbReference>
<evidence type="ECO:0000256" key="2">
    <source>
        <dbReference type="ARBA" id="ARBA00022630"/>
    </source>
</evidence>
<comment type="caution">
    <text evidence="6">The sequence shown here is derived from an EMBL/GenBank/DDBJ whole genome shotgun (WGS) entry which is preliminary data.</text>
</comment>
<comment type="cofactor">
    <cofactor evidence="1">
        <name>FAD</name>
        <dbReference type="ChEBI" id="CHEBI:57692"/>
    </cofactor>
</comment>
<dbReference type="GeneID" id="86821127"/>
<sequence>MKHVIVGIGAAGMTAARTLRELRPEDEIVMLSVDEKPHSRCMLHKYLSHERDAESLNFVPKDFFEKNRIWQIPGYRMNGLDTGKKKVYYGDGMACDYDKLLIATGAESFIPPVGALRTAPNVFGLRHLQDAQGIDECAKKAQNVVIIGSGLVGLDAASGLLEQGKRVIIVEMAERILPIQLDEKGACEYQRRFEAAGCQFRLGRKGVDTVCNDSGEVVQVVLDDGEKLDCDLVIVAAGVRSAVAGLEDSGLDIDRGIKVNGYMQTSAPEVYAAGDVTGLSGIWPNAMKQGKIAAQNMALGNQYMYVDRFAAKNTINFFGLVSLCVGALNPEEGDLVVLRESHENYERAIIRNHRLVGFLAQGDISHAGIYQYLIKNEVDIQEFEAQIFDVNFGNFFGIKENGEYIWSV</sequence>
<dbReference type="PRINTS" id="PR00368">
    <property type="entry name" value="FADPNR"/>
</dbReference>
<dbReference type="InterPro" id="IPR036188">
    <property type="entry name" value="FAD/NAD-bd_sf"/>
</dbReference>
<dbReference type="HOGENOM" id="CLU_003291_4_4_9"/>
<evidence type="ECO:0000259" key="5">
    <source>
        <dbReference type="Pfam" id="PF18267"/>
    </source>
</evidence>
<dbReference type="Gene3D" id="3.50.50.60">
    <property type="entry name" value="FAD/NAD(P)-binding domain"/>
    <property type="match status" value="2"/>
</dbReference>
<reference evidence="6 7" key="1">
    <citation type="submission" date="2009-01" db="EMBL/GenBank/DDBJ databases">
        <authorList>
            <person name="Fulton L."/>
            <person name="Clifton S."/>
            <person name="Fulton B."/>
            <person name="Xu J."/>
            <person name="Minx P."/>
            <person name="Pepin K.H."/>
            <person name="Johnson M."/>
            <person name="Bhonagiri V."/>
            <person name="Nash W.E."/>
            <person name="Mardis E.R."/>
            <person name="Wilson R.K."/>
        </authorList>
    </citation>
    <scope>NUCLEOTIDE SEQUENCE [LARGE SCALE GENOMIC DNA]</scope>
    <source>
        <strain evidence="7">DSM 10507 / JCM 14656 / S5a33</strain>
    </source>
</reference>
<keyword evidence="2" id="KW-0285">Flavoprotein</keyword>
<evidence type="ECO:0000256" key="1">
    <source>
        <dbReference type="ARBA" id="ARBA00001974"/>
    </source>
</evidence>
<dbReference type="EMBL" id="ACBZ01000127">
    <property type="protein sequence ID" value="EEG48697.1"/>
    <property type="molecule type" value="Genomic_DNA"/>
</dbReference>
<dbReference type="InterPro" id="IPR023753">
    <property type="entry name" value="FAD/NAD-binding_dom"/>
</dbReference>
<feature type="domain" description="NADH-rubredoxin oxidoreductase C-terminal" evidence="5">
    <location>
        <begin position="313"/>
        <end position="377"/>
    </location>
</feature>
<gene>
    <name evidence="6" type="ORF">RUMHYD_02414</name>
</gene>
<dbReference type="Gene3D" id="3.30.390.30">
    <property type="match status" value="1"/>
</dbReference>
<evidence type="ECO:0000259" key="4">
    <source>
        <dbReference type="Pfam" id="PF07992"/>
    </source>
</evidence>
<evidence type="ECO:0000256" key="3">
    <source>
        <dbReference type="ARBA" id="ARBA00022827"/>
    </source>
</evidence>
<dbReference type="PATRIC" id="fig|476272.21.peg.1848"/>
<dbReference type="Pfam" id="PF07992">
    <property type="entry name" value="Pyr_redox_2"/>
    <property type="match status" value="1"/>
</dbReference>
<dbReference type="GO" id="GO:0016491">
    <property type="term" value="F:oxidoreductase activity"/>
    <property type="evidence" value="ECO:0007669"/>
    <property type="project" value="InterPro"/>
</dbReference>